<accession>A0A485LUV4</accession>
<dbReference type="PANTHER" id="PTHR21694:SF18">
    <property type="entry name" value="COILED-COIL DOMAIN-CONTAINING PROTEIN 63"/>
    <property type="match status" value="1"/>
</dbReference>
<feature type="domain" description="ODAD1 central coiled coil region" evidence="4">
    <location>
        <begin position="276"/>
        <end position="546"/>
    </location>
</feature>
<evidence type="ECO:0000256" key="2">
    <source>
        <dbReference type="SAM" id="Coils"/>
    </source>
</evidence>
<keyword evidence="1 2" id="KW-0175">Coiled coil</keyword>
<dbReference type="EMBL" id="VJMH01007404">
    <property type="protein sequence ID" value="KAF0683456.1"/>
    <property type="molecule type" value="Genomic_DNA"/>
</dbReference>
<reference evidence="5" key="2">
    <citation type="submission" date="2019-06" db="EMBL/GenBank/DDBJ databases">
        <title>Genomics analysis of Aphanomyces spp. identifies a new class of oomycete effector associated with host adaptation.</title>
        <authorList>
            <person name="Gaulin E."/>
        </authorList>
    </citation>
    <scope>NUCLEOTIDE SEQUENCE</scope>
    <source>
        <strain evidence="5">CBS 578.67</strain>
    </source>
</reference>
<dbReference type="InterPro" id="IPR051876">
    <property type="entry name" value="ODA-DC/CCD"/>
</dbReference>
<evidence type="ECO:0000259" key="4">
    <source>
        <dbReference type="Pfam" id="PF21773"/>
    </source>
</evidence>
<dbReference type="InterPro" id="IPR049258">
    <property type="entry name" value="ODAD1_CC"/>
</dbReference>
<dbReference type="PANTHER" id="PTHR21694">
    <property type="entry name" value="COILED-COIL DOMAIN-CONTAINING PROTEIN 63"/>
    <property type="match status" value="1"/>
</dbReference>
<evidence type="ECO:0000313" key="5">
    <source>
        <dbReference type="EMBL" id="KAF0683456.1"/>
    </source>
</evidence>
<dbReference type="EMBL" id="CAADRA010007430">
    <property type="protein sequence ID" value="VFU01129.1"/>
    <property type="molecule type" value="Genomic_DNA"/>
</dbReference>
<sequence length="685" mass="76069">MRNRSLQFVTEAVSAASSSMSGFSTRFLPSDGIPEYNALLDDNLGRHRTFLLGSKSSLKLLQKTGAVAKVEPGTSDDQYVVYLDSPKPKRKVEKGQATKKVHLARRKPKPTTSNPCDDTTDEMTTTSVACLPDTPPRPKLHRSATEALGVRAKRTEKIEPLVDRPKPPLPSPCTIKRIHKSASEVMSKSKWKKPPHGGLHAHPAHEEPKMEKPVVNHLLESDVAYHEKIERFKARLDELDVEKKAVTAEITHLRKALRGVNAVHDNDMAVAHCHAVVQHRLAKAQEEFMKVLTQQAAIRASIDVVRRELLALAQVRRKLTLDLDDANKRIASAEGRINHAKTVQKNTFLELSTLERQAEADAVERILKLPPEEDMVTMDIPNLMQSMHDRASSRKLQDEEAKRASQQAASPQKSDGSEFETTYKNAFQMIQLAVQAPPIDEFVASFVDMEDQLISMYTHHQFLQSETKKAKAVLEALQAEARGVRLRVRAQDDDVASRKVALREKIDQVNHKAGEFEALHRRQAVDHEALRVPILHLLEVLKADKHFMQSSGFVDPIQEMPLPNILGIAQERIVEFAILSQVQAKQADVAKAKAQAVERFNQRRRTANVFVRGSADSPPTLSPSIVVGPRVPTAAASLSNSPPSFDTIAGAATLPGLLSAESSLDSTIPLSSYQLFNRALRQDDD</sequence>
<proteinExistence type="predicted"/>
<feature type="coiled-coil region" evidence="2">
    <location>
        <begin position="316"/>
        <end position="343"/>
    </location>
</feature>
<evidence type="ECO:0000313" key="7">
    <source>
        <dbReference type="Proteomes" id="UP000332933"/>
    </source>
</evidence>
<feature type="region of interest" description="Disordered" evidence="3">
    <location>
        <begin position="388"/>
        <end position="419"/>
    </location>
</feature>
<feature type="region of interest" description="Disordered" evidence="3">
    <location>
        <begin position="90"/>
        <end position="121"/>
    </location>
</feature>
<dbReference type="Proteomes" id="UP000332933">
    <property type="component" value="Unassembled WGS sequence"/>
</dbReference>
<evidence type="ECO:0000256" key="1">
    <source>
        <dbReference type="ARBA" id="ARBA00023054"/>
    </source>
</evidence>
<keyword evidence="7" id="KW-1185">Reference proteome</keyword>
<reference evidence="6 7" key="1">
    <citation type="submission" date="2019-03" db="EMBL/GenBank/DDBJ databases">
        <authorList>
            <person name="Gaulin E."/>
            <person name="Dumas B."/>
        </authorList>
    </citation>
    <scope>NUCLEOTIDE SEQUENCE [LARGE SCALE GENOMIC DNA]</scope>
    <source>
        <strain evidence="6">CBS 568.67</strain>
    </source>
</reference>
<gene>
    <name evidence="6" type="primary">Aste57867_24490</name>
    <name evidence="5" type="ORF">As57867_024413</name>
    <name evidence="6" type="ORF">ASTE57867_24490</name>
</gene>
<feature type="compositionally biased region" description="Basic residues" evidence="3">
    <location>
        <begin position="90"/>
        <end position="109"/>
    </location>
</feature>
<dbReference type="Pfam" id="PF21773">
    <property type="entry name" value="ODAD1_CC"/>
    <property type="match status" value="1"/>
</dbReference>
<name>A0A485LUV4_9STRA</name>
<feature type="coiled-coil region" evidence="2">
    <location>
        <begin position="229"/>
        <end position="256"/>
    </location>
</feature>
<dbReference type="AlphaFoldDB" id="A0A485LUV4"/>
<organism evidence="6 7">
    <name type="scientific">Aphanomyces stellatus</name>
    <dbReference type="NCBI Taxonomy" id="120398"/>
    <lineage>
        <taxon>Eukaryota</taxon>
        <taxon>Sar</taxon>
        <taxon>Stramenopiles</taxon>
        <taxon>Oomycota</taxon>
        <taxon>Saprolegniomycetes</taxon>
        <taxon>Saprolegniales</taxon>
        <taxon>Verrucalvaceae</taxon>
        <taxon>Aphanomyces</taxon>
    </lineage>
</organism>
<dbReference type="OrthoDB" id="74375at2759"/>
<feature type="compositionally biased region" description="Polar residues" evidence="3">
    <location>
        <begin position="110"/>
        <end position="121"/>
    </location>
</feature>
<evidence type="ECO:0000313" key="6">
    <source>
        <dbReference type="EMBL" id="VFU01129.1"/>
    </source>
</evidence>
<protein>
    <submittedName>
        <fullName evidence="6">Aste57867_24490 protein</fullName>
    </submittedName>
</protein>
<feature type="compositionally biased region" description="Basic and acidic residues" evidence="3">
    <location>
        <begin position="388"/>
        <end position="403"/>
    </location>
</feature>
<feature type="compositionally biased region" description="Polar residues" evidence="3">
    <location>
        <begin position="404"/>
        <end position="419"/>
    </location>
</feature>
<evidence type="ECO:0000256" key="3">
    <source>
        <dbReference type="SAM" id="MobiDB-lite"/>
    </source>
</evidence>